<dbReference type="InParanoid" id="G7Y4D6"/>
<dbReference type="Proteomes" id="UP000008909">
    <property type="component" value="Unassembled WGS sequence"/>
</dbReference>
<reference key="2">
    <citation type="submission" date="2011-10" db="EMBL/GenBank/DDBJ databases">
        <title>The genome and transcriptome sequence of Clonorchis sinensis provide insights into the carcinogenic liver fluke.</title>
        <authorList>
            <person name="Wang X."/>
            <person name="Huang Y."/>
            <person name="Chen W."/>
            <person name="Liu H."/>
            <person name="Guo L."/>
            <person name="Chen Y."/>
            <person name="Luo F."/>
            <person name="Zhou W."/>
            <person name="Sun J."/>
            <person name="Mao Q."/>
            <person name="Liang P."/>
            <person name="Zhou C."/>
            <person name="Tian Y."/>
            <person name="Men J."/>
            <person name="Lv X."/>
            <person name="Huang L."/>
            <person name="Zhou J."/>
            <person name="Hu Y."/>
            <person name="Li R."/>
            <person name="Zhang F."/>
            <person name="Lei H."/>
            <person name="Li X."/>
            <person name="Hu X."/>
            <person name="Liang C."/>
            <person name="Xu J."/>
            <person name="Wu Z."/>
            <person name="Yu X."/>
        </authorList>
    </citation>
    <scope>NUCLEOTIDE SEQUENCE</scope>
    <source>
        <strain>Henan</strain>
    </source>
</reference>
<proteinExistence type="predicted"/>
<evidence type="ECO:0000313" key="2">
    <source>
        <dbReference type="Proteomes" id="UP000008909"/>
    </source>
</evidence>
<reference evidence="1" key="1">
    <citation type="journal article" date="2011" name="Genome Biol.">
        <title>The draft genome of the carcinogenic human liver fluke Clonorchis sinensis.</title>
        <authorList>
            <person name="Wang X."/>
            <person name="Chen W."/>
            <person name="Huang Y."/>
            <person name="Sun J."/>
            <person name="Men J."/>
            <person name="Liu H."/>
            <person name="Luo F."/>
            <person name="Guo L."/>
            <person name="Lv X."/>
            <person name="Deng C."/>
            <person name="Zhou C."/>
            <person name="Fan Y."/>
            <person name="Li X."/>
            <person name="Huang L."/>
            <person name="Hu Y."/>
            <person name="Liang C."/>
            <person name="Hu X."/>
            <person name="Xu J."/>
            <person name="Yu X."/>
        </authorList>
    </citation>
    <scope>NUCLEOTIDE SEQUENCE [LARGE SCALE GENOMIC DNA]</scope>
    <source>
        <strain evidence="1">Henan</strain>
    </source>
</reference>
<dbReference type="AlphaFoldDB" id="G7Y4D6"/>
<evidence type="ECO:0000313" key="1">
    <source>
        <dbReference type="EMBL" id="GAA47822.1"/>
    </source>
</evidence>
<sequence length="69" mass="8045">MFVKKALWSLRRSADLPTGIRKESPVLFLFKSNRLVSNSGTLISYMVEINSTWFVMYVRTNQNLCHEYG</sequence>
<name>G7Y4D6_CLOSI</name>
<keyword evidence="2" id="KW-1185">Reference proteome</keyword>
<accession>G7Y4D6</accession>
<protein>
    <submittedName>
        <fullName evidence="1">Uncharacterized protein</fullName>
    </submittedName>
</protein>
<gene>
    <name evidence="1" type="ORF">CLF_100843</name>
</gene>
<dbReference type="EMBL" id="DF142855">
    <property type="protein sequence ID" value="GAA47822.1"/>
    <property type="molecule type" value="Genomic_DNA"/>
</dbReference>
<organism evidence="1 2">
    <name type="scientific">Clonorchis sinensis</name>
    <name type="common">Chinese liver fluke</name>
    <dbReference type="NCBI Taxonomy" id="79923"/>
    <lineage>
        <taxon>Eukaryota</taxon>
        <taxon>Metazoa</taxon>
        <taxon>Spiralia</taxon>
        <taxon>Lophotrochozoa</taxon>
        <taxon>Platyhelminthes</taxon>
        <taxon>Trematoda</taxon>
        <taxon>Digenea</taxon>
        <taxon>Opisthorchiida</taxon>
        <taxon>Opisthorchiata</taxon>
        <taxon>Opisthorchiidae</taxon>
        <taxon>Clonorchis</taxon>
    </lineage>
</organism>